<dbReference type="EMBL" id="SPNC01000080">
    <property type="protein sequence ID" value="TFH94860.1"/>
    <property type="molecule type" value="Genomic_DNA"/>
</dbReference>
<dbReference type="OrthoDB" id="1118012at2"/>
<name>A0A4Y8WNL9_9PORP</name>
<dbReference type="STRING" id="1122973.GCA_000379925_00338"/>
<accession>A0A4Y8WNL9</accession>
<evidence type="ECO:0000313" key="1">
    <source>
        <dbReference type="EMBL" id="TFH94860.1"/>
    </source>
</evidence>
<evidence type="ECO:0000313" key="2">
    <source>
        <dbReference type="Proteomes" id="UP000297225"/>
    </source>
</evidence>
<dbReference type="AlphaFoldDB" id="A0A4Y8WNL9"/>
<protein>
    <submittedName>
        <fullName evidence="1">Uncharacterized protein</fullName>
    </submittedName>
</protein>
<proteinExistence type="predicted"/>
<dbReference type="PROSITE" id="PS51257">
    <property type="entry name" value="PROKAR_LIPOPROTEIN"/>
    <property type="match status" value="1"/>
</dbReference>
<sequence>MMKKYIYVVSVGVLSLFSSCVSQEEKAANAMLDAASQYYQQEAYDEALQLLDSLNKVYPKEVRAREQALELSREVRLVRSRRDSLEIIPRMEALIHYTDSLYRDFTLVKAPGMPDENIIRYKGYDPSTVNAQGSFLDIYIANDGTLQLIAATSGTSPIGITHILVTESIGNTFISSDTLVYDGGLNYRYEDLGRHYERLTFAADKALRVAGFIANAPERATLKVAFGLQNGKKSRSFALDNKAREAITKSYFYAQGLLDIAELQRGLDRHNRRLQLENDRKAKEAIKTK</sequence>
<organism evidence="1 2">
    <name type="scientific">Porphyromonas levii</name>
    <dbReference type="NCBI Taxonomy" id="28114"/>
    <lineage>
        <taxon>Bacteria</taxon>
        <taxon>Pseudomonadati</taxon>
        <taxon>Bacteroidota</taxon>
        <taxon>Bacteroidia</taxon>
        <taxon>Bacteroidales</taxon>
        <taxon>Porphyromonadaceae</taxon>
        <taxon>Porphyromonas</taxon>
    </lineage>
</organism>
<keyword evidence="2" id="KW-1185">Reference proteome</keyword>
<gene>
    <name evidence="1" type="ORF">E4P47_05875</name>
</gene>
<reference evidence="1 2" key="1">
    <citation type="submission" date="2019-03" db="EMBL/GenBank/DDBJ databases">
        <title>Porphyromonas levii Isolated from the Uterus of Dairy Cows.</title>
        <authorList>
            <person name="Francis A.M."/>
        </authorList>
    </citation>
    <scope>NUCLEOTIDE SEQUENCE [LARGE SCALE GENOMIC DNA]</scope>
    <source>
        <strain evidence="1 2">AF5678</strain>
    </source>
</reference>
<comment type="caution">
    <text evidence="1">The sequence shown here is derived from an EMBL/GenBank/DDBJ whole genome shotgun (WGS) entry which is preliminary data.</text>
</comment>
<dbReference type="RefSeq" id="WP_134849333.1">
    <property type="nucleotide sequence ID" value="NZ_CP197400.1"/>
</dbReference>
<dbReference type="Proteomes" id="UP000297225">
    <property type="component" value="Unassembled WGS sequence"/>
</dbReference>